<dbReference type="EMBL" id="FMVT01000006">
    <property type="protein sequence ID" value="SCY59561.1"/>
    <property type="molecule type" value="Genomic_DNA"/>
</dbReference>
<dbReference type="PROSITE" id="PS51257">
    <property type="entry name" value="PROKAR_LIPOPROTEIN"/>
    <property type="match status" value="1"/>
</dbReference>
<dbReference type="RefSeq" id="WP_090743416.1">
    <property type="nucleotide sequence ID" value="NZ_FMVT01000006.1"/>
</dbReference>
<dbReference type="OrthoDB" id="7778440at2"/>
<sequence length="79" mass="7765">MQKSVLFRIGGVSALVLGLAACDPNMQTGLSPDAQRAAGGAVAGAVVAKALNENVATGAAVGATAGALCDDFGVCQRRY</sequence>
<protein>
    <recommendedName>
        <fullName evidence="3">YMGG-like Gly-zipper</fullName>
    </recommendedName>
</protein>
<keyword evidence="2" id="KW-1185">Reference proteome</keyword>
<dbReference type="Proteomes" id="UP000199502">
    <property type="component" value="Unassembled WGS sequence"/>
</dbReference>
<dbReference type="AlphaFoldDB" id="A0A1G5H7D7"/>
<dbReference type="STRING" id="336292.SAMN05660710_02021"/>
<reference evidence="1 2" key="1">
    <citation type="submission" date="2016-10" db="EMBL/GenBank/DDBJ databases">
        <authorList>
            <person name="de Groot N.N."/>
        </authorList>
    </citation>
    <scope>NUCLEOTIDE SEQUENCE [LARGE SCALE GENOMIC DNA]</scope>
    <source>
        <strain evidence="1 2">CGMCC 1.8925</strain>
    </source>
</reference>
<name>A0A1G5H7D7_9RHOB</name>
<accession>A0A1G5H7D7</accession>
<organism evidence="1 2">
    <name type="scientific">Paracoccus tibetensis</name>
    <dbReference type="NCBI Taxonomy" id="336292"/>
    <lineage>
        <taxon>Bacteria</taxon>
        <taxon>Pseudomonadati</taxon>
        <taxon>Pseudomonadota</taxon>
        <taxon>Alphaproteobacteria</taxon>
        <taxon>Rhodobacterales</taxon>
        <taxon>Paracoccaceae</taxon>
        <taxon>Paracoccus</taxon>
    </lineage>
</organism>
<evidence type="ECO:0000313" key="2">
    <source>
        <dbReference type="Proteomes" id="UP000199502"/>
    </source>
</evidence>
<evidence type="ECO:0000313" key="1">
    <source>
        <dbReference type="EMBL" id="SCY59561.1"/>
    </source>
</evidence>
<proteinExistence type="predicted"/>
<evidence type="ECO:0008006" key="3">
    <source>
        <dbReference type="Google" id="ProtNLM"/>
    </source>
</evidence>
<gene>
    <name evidence="1" type="ORF">SAMN05660710_02021</name>
</gene>